<dbReference type="AlphaFoldDB" id="A0A5A7RFQ3"/>
<gene>
    <name evidence="2" type="ORF">STAS_33711</name>
</gene>
<sequence length="112" mass="13172">MLKFAGRECFQDRVVSTGKGVEEANSVREKHCRRREEIACREEKTEDLLREGKGKEHTNREERKKENLKMKLKVKEDNGMGKEFESDIREKSKIKLNDISIWVVKMESSNKS</sequence>
<reference evidence="3" key="1">
    <citation type="journal article" date="2019" name="Curr. Biol.">
        <title>Genome Sequence of Striga asiatica Provides Insight into the Evolution of Plant Parasitism.</title>
        <authorList>
            <person name="Yoshida S."/>
            <person name="Kim S."/>
            <person name="Wafula E.K."/>
            <person name="Tanskanen J."/>
            <person name="Kim Y.M."/>
            <person name="Honaas L."/>
            <person name="Yang Z."/>
            <person name="Spallek T."/>
            <person name="Conn C.E."/>
            <person name="Ichihashi Y."/>
            <person name="Cheong K."/>
            <person name="Cui S."/>
            <person name="Der J.P."/>
            <person name="Gundlach H."/>
            <person name="Jiao Y."/>
            <person name="Hori C."/>
            <person name="Ishida J.K."/>
            <person name="Kasahara H."/>
            <person name="Kiba T."/>
            <person name="Kim M.S."/>
            <person name="Koo N."/>
            <person name="Laohavisit A."/>
            <person name="Lee Y.H."/>
            <person name="Lumba S."/>
            <person name="McCourt P."/>
            <person name="Mortimer J.C."/>
            <person name="Mutuku J.M."/>
            <person name="Nomura T."/>
            <person name="Sasaki-Sekimoto Y."/>
            <person name="Seto Y."/>
            <person name="Wang Y."/>
            <person name="Wakatake T."/>
            <person name="Sakakibara H."/>
            <person name="Demura T."/>
            <person name="Yamaguchi S."/>
            <person name="Yoneyama K."/>
            <person name="Manabe R.I."/>
            <person name="Nelson D.C."/>
            <person name="Schulman A.H."/>
            <person name="Timko M.P."/>
            <person name="dePamphilis C.W."/>
            <person name="Choi D."/>
            <person name="Shirasu K."/>
        </authorList>
    </citation>
    <scope>NUCLEOTIDE SEQUENCE [LARGE SCALE GENOMIC DNA]</scope>
    <source>
        <strain evidence="3">cv. UVA1</strain>
    </source>
</reference>
<evidence type="ECO:0000313" key="3">
    <source>
        <dbReference type="Proteomes" id="UP000325081"/>
    </source>
</evidence>
<dbReference type="EMBL" id="BKCP01012403">
    <property type="protein sequence ID" value="GER55999.1"/>
    <property type="molecule type" value="Genomic_DNA"/>
</dbReference>
<evidence type="ECO:0000313" key="2">
    <source>
        <dbReference type="EMBL" id="GER55999.1"/>
    </source>
</evidence>
<name>A0A5A7RFQ3_STRAF</name>
<dbReference type="Proteomes" id="UP000325081">
    <property type="component" value="Unassembled WGS sequence"/>
</dbReference>
<organism evidence="2 3">
    <name type="scientific">Striga asiatica</name>
    <name type="common">Asiatic witchweed</name>
    <name type="synonym">Buchnera asiatica</name>
    <dbReference type="NCBI Taxonomy" id="4170"/>
    <lineage>
        <taxon>Eukaryota</taxon>
        <taxon>Viridiplantae</taxon>
        <taxon>Streptophyta</taxon>
        <taxon>Embryophyta</taxon>
        <taxon>Tracheophyta</taxon>
        <taxon>Spermatophyta</taxon>
        <taxon>Magnoliopsida</taxon>
        <taxon>eudicotyledons</taxon>
        <taxon>Gunneridae</taxon>
        <taxon>Pentapetalae</taxon>
        <taxon>asterids</taxon>
        <taxon>lamiids</taxon>
        <taxon>Lamiales</taxon>
        <taxon>Orobanchaceae</taxon>
        <taxon>Buchnereae</taxon>
        <taxon>Striga</taxon>
    </lineage>
</organism>
<evidence type="ECO:0000256" key="1">
    <source>
        <dbReference type="SAM" id="MobiDB-lite"/>
    </source>
</evidence>
<proteinExistence type="predicted"/>
<keyword evidence="3" id="KW-1185">Reference proteome</keyword>
<protein>
    <submittedName>
        <fullName evidence="2">Uncharacterized protein</fullName>
    </submittedName>
</protein>
<accession>A0A5A7RFQ3</accession>
<feature type="region of interest" description="Disordered" evidence="1">
    <location>
        <begin position="48"/>
        <end position="68"/>
    </location>
</feature>
<comment type="caution">
    <text evidence="2">The sequence shown here is derived from an EMBL/GenBank/DDBJ whole genome shotgun (WGS) entry which is preliminary data.</text>
</comment>